<dbReference type="InterPro" id="IPR035940">
    <property type="entry name" value="CAP_sf"/>
</dbReference>
<dbReference type="Gene3D" id="1.10.10.740">
    <property type="entry name" value="Crisp domain"/>
    <property type="match status" value="1"/>
</dbReference>
<dbReference type="SMART" id="SM00198">
    <property type="entry name" value="SCP"/>
    <property type="match status" value="1"/>
</dbReference>
<dbReference type="GO" id="GO:0005576">
    <property type="term" value="C:extracellular region"/>
    <property type="evidence" value="ECO:0007669"/>
    <property type="project" value="UniProtKB-SubCell"/>
</dbReference>
<keyword evidence="8" id="KW-1185">Reference proteome</keyword>
<dbReference type="Proteomes" id="UP000076502">
    <property type="component" value="Unassembled WGS sequence"/>
</dbReference>
<evidence type="ECO:0000313" key="8">
    <source>
        <dbReference type="Proteomes" id="UP000076502"/>
    </source>
</evidence>
<dbReference type="Pfam" id="PF00188">
    <property type="entry name" value="CAP"/>
    <property type="match status" value="1"/>
</dbReference>
<sequence length="332" mass="37695">MRWLWIIVLIALALPAAVPRKTHRSKPTPRLYGERVPVKLIRTSSSKVRQKIVDTHNYFRSQVKPPAANMLVMKWHPGLAKAAQRWANQCLGLVHDNATGLYLDGFGQSGQNIFITTGRTLWNFPIRMWYMEYKDYKYGDEESNDLHEIGHYTQIAWATSHLVGCGVSHCTGGKGPLGKDFFMYVCNYAPSGNYKGHLGHPYVAGKPCSMCKDHCSRNKLCTNACYYTDLWSNCAELDNVILTLTRQPEIFDRSIHNSGELWTGRVDVRTKLTQVSRFENSARPSCRSFGQPGGVDISRYAGIPIFNKRLETQGIEGFNFEELEDLGDEEFM</sequence>
<evidence type="ECO:0000256" key="5">
    <source>
        <dbReference type="SAM" id="SignalP"/>
    </source>
</evidence>
<name>A0A154PJF3_DUFNO</name>
<dbReference type="InterPro" id="IPR001283">
    <property type="entry name" value="CRISP-related"/>
</dbReference>
<dbReference type="PANTHER" id="PTHR10334">
    <property type="entry name" value="CYSTEINE-RICH SECRETORY PROTEIN-RELATED"/>
    <property type="match status" value="1"/>
</dbReference>
<feature type="signal peptide" evidence="5">
    <location>
        <begin position="1"/>
        <end position="19"/>
    </location>
</feature>
<keyword evidence="3" id="KW-0964">Secreted</keyword>
<dbReference type="CDD" id="cd05383">
    <property type="entry name" value="CAP_CRISP"/>
    <property type="match status" value="1"/>
</dbReference>
<dbReference type="PROSITE" id="PS01010">
    <property type="entry name" value="CRISP_2"/>
    <property type="match status" value="1"/>
</dbReference>
<dbReference type="STRING" id="178035.A0A154PJF3"/>
<evidence type="ECO:0000256" key="2">
    <source>
        <dbReference type="ARBA" id="ARBA00009923"/>
    </source>
</evidence>
<evidence type="ECO:0000256" key="4">
    <source>
        <dbReference type="ARBA" id="ARBA00023157"/>
    </source>
</evidence>
<comment type="similarity">
    <text evidence="2">Belongs to the CRISP family.</text>
</comment>
<dbReference type="InterPro" id="IPR034117">
    <property type="entry name" value="SCP_CRISP"/>
</dbReference>
<protein>
    <submittedName>
        <fullName evidence="7">Cysteine-rich secretory protein 2</fullName>
    </submittedName>
</protein>
<feature type="chain" id="PRO_5007599556" evidence="5">
    <location>
        <begin position="20"/>
        <end position="332"/>
    </location>
</feature>
<dbReference type="Gene3D" id="3.40.33.10">
    <property type="entry name" value="CAP"/>
    <property type="match status" value="1"/>
</dbReference>
<evidence type="ECO:0000256" key="3">
    <source>
        <dbReference type="ARBA" id="ARBA00022525"/>
    </source>
</evidence>
<evidence type="ECO:0000313" key="7">
    <source>
        <dbReference type="EMBL" id="KZC11957.1"/>
    </source>
</evidence>
<comment type="subcellular location">
    <subcellularLocation>
        <location evidence="1">Secreted</location>
    </subcellularLocation>
</comment>
<keyword evidence="4" id="KW-1015">Disulfide bond</keyword>
<dbReference type="PROSITE" id="PS01009">
    <property type="entry name" value="CRISP_1"/>
    <property type="match status" value="1"/>
</dbReference>
<dbReference type="InterPro" id="IPR018244">
    <property type="entry name" value="Allrgn_V5/Tpx1_CS"/>
</dbReference>
<evidence type="ECO:0000256" key="1">
    <source>
        <dbReference type="ARBA" id="ARBA00004613"/>
    </source>
</evidence>
<evidence type="ECO:0000259" key="6">
    <source>
        <dbReference type="SMART" id="SM00198"/>
    </source>
</evidence>
<dbReference type="InterPro" id="IPR014044">
    <property type="entry name" value="CAP_dom"/>
</dbReference>
<dbReference type="InterPro" id="IPR042076">
    <property type="entry name" value="Crisp-like_dom"/>
</dbReference>
<dbReference type="OrthoDB" id="337038at2759"/>
<proteinExistence type="inferred from homology"/>
<reference evidence="7 8" key="1">
    <citation type="submission" date="2015-07" db="EMBL/GenBank/DDBJ databases">
        <title>The genome of Dufourea novaeangliae.</title>
        <authorList>
            <person name="Pan H."/>
            <person name="Kapheim K."/>
        </authorList>
    </citation>
    <scope>NUCLEOTIDE SEQUENCE [LARGE SCALE GENOMIC DNA]</scope>
    <source>
        <strain evidence="7">0120121106</strain>
        <tissue evidence="7">Whole body</tissue>
    </source>
</reference>
<dbReference type="AlphaFoldDB" id="A0A154PJF3"/>
<dbReference type="Pfam" id="PF08562">
    <property type="entry name" value="Crisp"/>
    <property type="match status" value="1"/>
</dbReference>
<gene>
    <name evidence="7" type="ORF">WN55_03461</name>
</gene>
<dbReference type="InterPro" id="IPR013871">
    <property type="entry name" value="Cysteine_rich_secretory"/>
</dbReference>
<dbReference type="PRINTS" id="PR00837">
    <property type="entry name" value="V5TPXLIKE"/>
</dbReference>
<organism evidence="7 8">
    <name type="scientific">Dufourea novaeangliae</name>
    <name type="common">Sweat bee</name>
    <dbReference type="NCBI Taxonomy" id="178035"/>
    <lineage>
        <taxon>Eukaryota</taxon>
        <taxon>Metazoa</taxon>
        <taxon>Ecdysozoa</taxon>
        <taxon>Arthropoda</taxon>
        <taxon>Hexapoda</taxon>
        <taxon>Insecta</taxon>
        <taxon>Pterygota</taxon>
        <taxon>Neoptera</taxon>
        <taxon>Endopterygota</taxon>
        <taxon>Hymenoptera</taxon>
        <taxon>Apocrita</taxon>
        <taxon>Aculeata</taxon>
        <taxon>Apoidea</taxon>
        <taxon>Anthophila</taxon>
        <taxon>Halictidae</taxon>
        <taxon>Rophitinae</taxon>
        <taxon>Dufourea</taxon>
    </lineage>
</organism>
<feature type="domain" description="SCP" evidence="6">
    <location>
        <begin position="47"/>
        <end position="196"/>
    </location>
</feature>
<accession>A0A154PJF3</accession>
<keyword evidence="5" id="KW-0732">Signal</keyword>
<dbReference type="EMBL" id="KQ434936">
    <property type="protein sequence ID" value="KZC11957.1"/>
    <property type="molecule type" value="Genomic_DNA"/>
</dbReference>
<dbReference type="SUPFAM" id="SSF57546">
    <property type="entry name" value="Crisp domain-like"/>
    <property type="match status" value="1"/>
</dbReference>
<dbReference type="SUPFAM" id="SSF55797">
    <property type="entry name" value="PR-1-like"/>
    <property type="match status" value="1"/>
</dbReference>